<comment type="caution">
    <text evidence="1">The sequence shown here is derived from an EMBL/GenBank/DDBJ whole genome shotgun (WGS) entry which is preliminary data.</text>
</comment>
<dbReference type="EMBL" id="BGPR01000300">
    <property type="protein sequence ID" value="GBM11482.1"/>
    <property type="molecule type" value="Genomic_DNA"/>
</dbReference>
<dbReference type="EMBL" id="BGPR01000322">
    <property type="protein sequence ID" value="GBM13067.1"/>
    <property type="molecule type" value="Genomic_DNA"/>
</dbReference>
<evidence type="ECO:0000313" key="1">
    <source>
        <dbReference type="EMBL" id="GBM11482.1"/>
    </source>
</evidence>
<keyword evidence="3" id="KW-1185">Reference proteome</keyword>
<dbReference type="Proteomes" id="UP000499080">
    <property type="component" value="Unassembled WGS sequence"/>
</dbReference>
<gene>
    <name evidence="2" type="ORF">AVEN_101914_1</name>
    <name evidence="1" type="ORF">AVEN_240627_1</name>
</gene>
<name>A0A4Y2D3Z1_ARAVE</name>
<protein>
    <submittedName>
        <fullName evidence="1">Uncharacterized protein</fullName>
    </submittedName>
</protein>
<sequence>MIKNINSFQSFTLRGSPSLGEYGRPNPEVPRDLYSLPVFPPLCLLLSAYPFHPSTASEGALHEKLSPLCLLLASHGQPKPHVLAVRSEPLDGWYILVPGVSIGLYPRHLTGLLKGSSEGVTPWAWR</sequence>
<accession>A0A4Y2D3Z1</accession>
<evidence type="ECO:0000313" key="2">
    <source>
        <dbReference type="EMBL" id="GBM13067.1"/>
    </source>
</evidence>
<evidence type="ECO:0000313" key="3">
    <source>
        <dbReference type="Proteomes" id="UP000499080"/>
    </source>
</evidence>
<organism evidence="1 3">
    <name type="scientific">Araneus ventricosus</name>
    <name type="common">Orbweaver spider</name>
    <name type="synonym">Epeira ventricosa</name>
    <dbReference type="NCBI Taxonomy" id="182803"/>
    <lineage>
        <taxon>Eukaryota</taxon>
        <taxon>Metazoa</taxon>
        <taxon>Ecdysozoa</taxon>
        <taxon>Arthropoda</taxon>
        <taxon>Chelicerata</taxon>
        <taxon>Arachnida</taxon>
        <taxon>Araneae</taxon>
        <taxon>Araneomorphae</taxon>
        <taxon>Entelegynae</taxon>
        <taxon>Araneoidea</taxon>
        <taxon>Araneidae</taxon>
        <taxon>Araneus</taxon>
    </lineage>
</organism>
<dbReference type="AlphaFoldDB" id="A0A4Y2D3Z1"/>
<reference evidence="1 3" key="1">
    <citation type="journal article" date="2019" name="Sci. Rep.">
        <title>Orb-weaving spider Araneus ventricosus genome elucidates the spidroin gene catalogue.</title>
        <authorList>
            <person name="Kono N."/>
            <person name="Nakamura H."/>
            <person name="Ohtoshi R."/>
            <person name="Moran D.A.P."/>
            <person name="Shinohara A."/>
            <person name="Yoshida Y."/>
            <person name="Fujiwara M."/>
            <person name="Mori M."/>
            <person name="Tomita M."/>
            <person name="Arakawa K."/>
        </authorList>
    </citation>
    <scope>NUCLEOTIDE SEQUENCE [LARGE SCALE GENOMIC DNA]</scope>
</reference>
<proteinExistence type="predicted"/>